<proteinExistence type="predicted"/>
<comment type="caution">
    <text evidence="1">The sequence shown here is derived from an EMBL/GenBank/DDBJ whole genome shotgun (WGS) entry which is preliminary data.</text>
</comment>
<name>H8FYC0_MAGML</name>
<sequence>MTELTKNENLPSAPEGGQLPISIYDLETSPVEGFKPGFYYSLAKAEENQDAAEIRIWGPFENAEKAGEAGALHFARILAAVMGVQFEDSTDEATQEKEAA</sequence>
<dbReference type="Proteomes" id="UP000004169">
    <property type="component" value="Unassembled WGS sequence"/>
</dbReference>
<evidence type="ECO:0000313" key="2">
    <source>
        <dbReference type="Proteomes" id="UP000004169"/>
    </source>
</evidence>
<accession>H8FYC0</accession>
<dbReference type="RefSeq" id="WP_002731452.1">
    <property type="nucleotide sequence ID" value="NZ_CAHP01000060.1"/>
</dbReference>
<dbReference type="STRING" id="1150626.PHAMO_80149"/>
<dbReference type="AlphaFoldDB" id="H8FYC0"/>
<protein>
    <submittedName>
        <fullName evidence="1">Uncharacterized protein</fullName>
    </submittedName>
</protein>
<organism evidence="1 2">
    <name type="scientific">Magnetospirillum molischianum DSM 120</name>
    <dbReference type="NCBI Taxonomy" id="1150626"/>
    <lineage>
        <taxon>Bacteria</taxon>
        <taxon>Pseudomonadati</taxon>
        <taxon>Pseudomonadota</taxon>
        <taxon>Alphaproteobacteria</taxon>
        <taxon>Rhodospirillales</taxon>
        <taxon>Rhodospirillaceae</taxon>
        <taxon>Magnetospirillum</taxon>
    </lineage>
</organism>
<dbReference type="EMBL" id="CAHP01000060">
    <property type="protein sequence ID" value="CCG43358.1"/>
    <property type="molecule type" value="Genomic_DNA"/>
</dbReference>
<gene>
    <name evidence="1" type="ORF">PHAMO_80149</name>
</gene>
<keyword evidence="2" id="KW-1185">Reference proteome</keyword>
<evidence type="ECO:0000313" key="1">
    <source>
        <dbReference type="EMBL" id="CCG43358.1"/>
    </source>
</evidence>
<reference evidence="1 2" key="1">
    <citation type="journal article" date="2012" name="J. Bacteriol.">
        <title>Draft Genome Sequence of the Purple Photosynthetic Bacterium Phaeospirillum molischianum DSM120, a Particularly Versatile Bacterium.</title>
        <authorList>
            <person name="Duquesne K."/>
            <person name="Prima V."/>
            <person name="Ji B."/>
            <person name="Rouy Z."/>
            <person name="Medigue C."/>
            <person name="Talla E."/>
            <person name="Sturgis J.N."/>
        </authorList>
    </citation>
    <scope>NUCLEOTIDE SEQUENCE [LARGE SCALE GENOMIC DNA]</scope>
    <source>
        <strain evidence="2">DSM120</strain>
    </source>
</reference>